<dbReference type="WBParaSite" id="ACRNAN_scaffold873.g31480.t1">
    <property type="protein sequence ID" value="ACRNAN_scaffold873.g31480.t1"/>
    <property type="gene ID" value="ACRNAN_scaffold873.g31480"/>
</dbReference>
<protein>
    <submittedName>
        <fullName evidence="3">Uncharacterized protein</fullName>
    </submittedName>
</protein>
<feature type="transmembrane region" description="Helical" evidence="1">
    <location>
        <begin position="109"/>
        <end position="126"/>
    </location>
</feature>
<dbReference type="Proteomes" id="UP000887540">
    <property type="component" value="Unplaced"/>
</dbReference>
<proteinExistence type="predicted"/>
<name>A0A914EK61_9BILA</name>
<organism evidence="2 3">
    <name type="scientific">Acrobeloides nanus</name>
    <dbReference type="NCBI Taxonomy" id="290746"/>
    <lineage>
        <taxon>Eukaryota</taxon>
        <taxon>Metazoa</taxon>
        <taxon>Ecdysozoa</taxon>
        <taxon>Nematoda</taxon>
        <taxon>Chromadorea</taxon>
        <taxon>Rhabditida</taxon>
        <taxon>Tylenchina</taxon>
        <taxon>Cephalobomorpha</taxon>
        <taxon>Cephaloboidea</taxon>
        <taxon>Cephalobidae</taxon>
        <taxon>Acrobeloides</taxon>
    </lineage>
</organism>
<reference evidence="3" key="1">
    <citation type="submission" date="2022-11" db="UniProtKB">
        <authorList>
            <consortium name="WormBaseParasite"/>
        </authorList>
    </citation>
    <scope>IDENTIFICATION</scope>
</reference>
<accession>A0A914EK61</accession>
<keyword evidence="1" id="KW-0472">Membrane</keyword>
<evidence type="ECO:0000256" key="1">
    <source>
        <dbReference type="SAM" id="Phobius"/>
    </source>
</evidence>
<keyword evidence="1" id="KW-0812">Transmembrane</keyword>
<dbReference type="AlphaFoldDB" id="A0A914EK61"/>
<sequence>MLLNETYVVQANKTVIFNLDIIFLNVFYNSSITIFGDGSLKQNYSHLFEILTNGSLCIEASELKVVYQSYPAKDFSVGTGFMMNYTADFDSNAKCPVPPTSPPSSCEKLSTSLVLIAIFSCIAIFFKL</sequence>
<keyword evidence="1" id="KW-1133">Transmembrane helix</keyword>
<keyword evidence="2" id="KW-1185">Reference proteome</keyword>
<evidence type="ECO:0000313" key="2">
    <source>
        <dbReference type="Proteomes" id="UP000887540"/>
    </source>
</evidence>
<evidence type="ECO:0000313" key="3">
    <source>
        <dbReference type="WBParaSite" id="ACRNAN_scaffold873.g31480.t1"/>
    </source>
</evidence>